<evidence type="ECO:0000259" key="1">
    <source>
        <dbReference type="Pfam" id="PF14297"/>
    </source>
</evidence>
<evidence type="ECO:0000313" key="2">
    <source>
        <dbReference type="EMBL" id="DAD84966.1"/>
    </source>
</evidence>
<proteinExistence type="predicted"/>
<organism evidence="2">
    <name type="scientific">Siphoviridae sp. ctD6g5</name>
    <dbReference type="NCBI Taxonomy" id="2826196"/>
    <lineage>
        <taxon>Viruses</taxon>
        <taxon>Duplodnaviria</taxon>
        <taxon>Heunggongvirae</taxon>
        <taxon>Uroviricota</taxon>
        <taxon>Caudoviricetes</taxon>
    </lineage>
</organism>
<dbReference type="PANTHER" id="PTHR39196:SF1">
    <property type="entry name" value="PRIMOSOME, DNAD SUBUNIT"/>
    <property type="match status" value="1"/>
</dbReference>
<reference evidence="2" key="1">
    <citation type="journal article" date="2021" name="Proc. Natl. Acad. Sci. U.S.A.">
        <title>A Catalog of Tens of Thousands of Viruses from Human Metagenomes Reveals Hidden Associations with Chronic Diseases.</title>
        <authorList>
            <person name="Tisza M.J."/>
            <person name="Buck C.B."/>
        </authorList>
    </citation>
    <scope>NUCLEOTIDE SEQUENCE</scope>
    <source>
        <strain evidence="2">CtD6g5</strain>
    </source>
</reference>
<dbReference type="PANTHER" id="PTHR39196">
    <property type="entry name" value="PRIMOSOME, DNAD SUBUNIT"/>
    <property type="match status" value="1"/>
</dbReference>
<feature type="domain" description="Lin1244/Lin1753-like N-terminal" evidence="1">
    <location>
        <begin position="12"/>
        <end position="105"/>
    </location>
</feature>
<protein>
    <submittedName>
        <fullName evidence="2">Replisome organizer protein</fullName>
    </submittedName>
</protein>
<dbReference type="EMBL" id="BK014970">
    <property type="protein sequence ID" value="DAD84966.1"/>
    <property type="molecule type" value="Genomic_DNA"/>
</dbReference>
<name>A0A8S5MRP1_9CAUD</name>
<dbReference type="Pfam" id="PF14297">
    <property type="entry name" value="Lin1244_N"/>
    <property type="match status" value="1"/>
</dbReference>
<dbReference type="InterPro" id="IPR025400">
    <property type="entry name" value="Lin1244/Lin1753-like_N"/>
</dbReference>
<sequence length="283" mass="32423">MAGRQNKVGLDYFELDCHMDEKVRLVQAEYGLKGFAVFVKLLQEIYGGYGYYCEWTQDRELLFASENGLNGGSQQLLGDIVEACIRRNIFSERLFKEYGILTSSGVQKQYLKATVKREVVELKKEYLLISVPVNRKNVVINSISSGINDISDTGNAQSRVEKSKVYPPISPNGFNCFWEIYPKKVRILKAEEAYRQVLFDDSSVDEEDLKDAAANYAESVRILDTQERYILNPENFLLRGAYTDYLPGNYKKPQSSKKVQFNQMMHGNYDYAALEKQMLGVDQ</sequence>
<accession>A0A8S5MRP1</accession>